<feature type="transmembrane region" description="Helical" evidence="3">
    <location>
        <begin position="849"/>
        <end position="869"/>
    </location>
</feature>
<evidence type="ECO:0000256" key="3">
    <source>
        <dbReference type="SAM" id="Phobius"/>
    </source>
</evidence>
<feature type="compositionally biased region" description="Pro residues" evidence="2">
    <location>
        <begin position="1755"/>
        <end position="1779"/>
    </location>
</feature>
<keyword evidence="4" id="KW-0732">Signal</keyword>
<feature type="compositionally biased region" description="Low complexity" evidence="2">
    <location>
        <begin position="1517"/>
        <end position="1528"/>
    </location>
</feature>
<feature type="region of interest" description="Disordered" evidence="2">
    <location>
        <begin position="727"/>
        <end position="751"/>
    </location>
</feature>
<gene>
    <name evidence="5" type="ORF">CCMP2556_LOCUS12531</name>
</gene>
<feature type="region of interest" description="Disordered" evidence="2">
    <location>
        <begin position="1166"/>
        <end position="1187"/>
    </location>
</feature>
<evidence type="ECO:0000256" key="1">
    <source>
        <dbReference type="SAM" id="Coils"/>
    </source>
</evidence>
<feature type="compositionally biased region" description="Basic and acidic residues" evidence="2">
    <location>
        <begin position="1462"/>
        <end position="1472"/>
    </location>
</feature>
<keyword evidence="3" id="KW-0812">Transmembrane</keyword>
<protein>
    <submittedName>
        <fullName evidence="5">Uncharacterized protein</fullName>
    </submittedName>
</protein>
<feature type="coiled-coil region" evidence="1">
    <location>
        <begin position="1245"/>
        <end position="1272"/>
    </location>
</feature>
<feature type="compositionally biased region" description="Pro residues" evidence="2">
    <location>
        <begin position="1670"/>
        <end position="1711"/>
    </location>
</feature>
<feature type="compositionally biased region" description="Basic and acidic residues" evidence="2">
    <location>
        <begin position="1726"/>
        <end position="1735"/>
    </location>
</feature>
<organism evidence="5 6">
    <name type="scientific">Durusdinium trenchii</name>
    <dbReference type="NCBI Taxonomy" id="1381693"/>
    <lineage>
        <taxon>Eukaryota</taxon>
        <taxon>Sar</taxon>
        <taxon>Alveolata</taxon>
        <taxon>Dinophyceae</taxon>
        <taxon>Suessiales</taxon>
        <taxon>Symbiodiniaceae</taxon>
        <taxon>Durusdinium</taxon>
    </lineage>
</organism>
<sequence length="1891" mass="203736">MIRLGLALGSCLGALSRVGVLIDACSGVRWTAIDKTAASKTLQENAVLARQLERLGSNQCRCSNGLVQCFGGDRCLAADGNTSSVMSEFIASGPFECRQCPEVNGQPMAPTQDKSRCLPCLVDENDPETTSGYSTTWGDCVCPEGSALLERRSDGAYLAAKKCVRCASGLLFSSSSEPLPSYGCTPCPDTERMYRQASTGKCICRQATTNEAGFVEAGGACVSSAEFNEVNNRFPESAAVYVQYRDIIDGREAWWKAGPFGQFLGIEARTASTFEVLKLDAAGAQDVSVTSAAMKWLYMRCSVGCLRGNATACQCVSNLCVLQLYDYEATVCAFVQDLYQGKARVPGSTAVEGMPWLYYSPQRPVQTLQNPVLNWRLNFADVLVFWLASYSLEGAWLGWQRLESQLDPCSKGGTSSKPRSLPSAWRRFGSSLRSECNILASSILECGLRPVFYDLFVENTDGSLVPVPVRILNIVTQTGGRPNLNLADTEANDDVLVRRFMLCDGISGRESGPGGPGEAYLDGTGYLRVLRWAAHLAVQVRVRPEGQGQIYVPVLNVAYAEKRADNLQEGTSLPGSFAAEYSMDASGYWTAVIVFFVLLLLFMLALMITRLCLLGSRYPNVLVHPDPHLFAPRMVLQLLLVFSTCCSTLFWFHYAMTLFWLIMFKSQNVPLLLLPTALGVGQYEAHDVMLVMVFSLAILTVSMGLWKQLRIFFFLVDWEKPRDVKSPELPPLLGPNPPPPGPGQPGPPTLVGSPLLGYGGTQLPQAPQAPPQAPGFVESVPVPDSGISAWRSLFVCNELNERLTATRAVPEITWLAILALLDGCQWSNAARWTTHADGQSAMAAEFNPFLQFSLGISVWIFVLVLQFLLQRIGCIFLGHDLNDFMDVCSIANISVFILDEPFHGYYIHGKAPSSRGDWGHTELERVLHDEDKGIGFSRGLSPDGCQTFEMFLPPDTAVQLANGDVAHFRQQLGQVFMDVQMTQDTIARRDPPKPISQDVAQMSQHRCNVQALVDAMVNAVMRGANEVLQMRSSFSWFWGTAPNVLTLQHPIFYKDQDGISFPNGLGWSSSLAYGAELRIAGIGIPLGFEWHLGLLELMTFSLMWRFQGSIGLACALAYLVNRSVLYVYGAWGKARLAHTAIINGMRMFEVELQKMQEKMDNMRQDMGKLQTSPPEVIVSPRDEGPSVDLSGLEKHMEKSMMTLRNDLDDRMSKMFDENRQQLNELAKAAASKPPEKDSDDAREFAGAVERQIQQLRQQLSDVQKQLAEEVKAVVATSKETPDKPVAEQAPVAPTPAPQPQPAQPAVPVTPEAPPVQTEPLAPKEPKAPPKAPVQVEDAEEETPPPRFQPPQPIEIDEEPQVPAELGFDWSKVPGPASPSFQKAWKEGIAKCSTDTEKLLFMISMTGERTRPRKPKDGLRELDVTWGGQLSPKDAKRAQEPRLPEPKEEAKDVKVEQPVPKANDPKKPAEKRETILTRRAFASGFTGFLQRCRPDLLEAPESVGQVSQPKSLSALVEAATASQALSTLSPPLPPPQGPPQSGPAASSVAFAPEAKKLLEPKAMPPDPVTQVLQPKTFAATSLPLGAIPPKATPAPAVPAVSAVPPAKPPMASPPPATPPATPLTPAAPASPPAPLKAAALAKSPELASPLSTPQSLSPTPLPSLSSTPLKMAPPAPPPAPSVPPPKAPKAPLGAPPGAPPGVPGAPVMPPTPEKLERPVAKPLEPVPEAREDRTESLETIQRISSLKSSEDMRPFAAPPAPKVGLPVGPPGGPAPGPPKPAVEKPTVPLGGPGSSSKESAGPSQSPREAPGDVSVKSMSDATPANATGGWLQGGAGATGPASLNNTAQSSIKPFSPMSESSDQSFGLDNTWKGPGRDGNAEPSADMAVEEFD</sequence>
<feature type="compositionally biased region" description="Pro residues" evidence="2">
    <location>
        <begin position="1604"/>
        <end position="1621"/>
    </location>
</feature>
<feature type="compositionally biased region" description="Basic and acidic residues" evidence="2">
    <location>
        <begin position="1432"/>
        <end position="1454"/>
    </location>
</feature>
<feature type="compositionally biased region" description="Low complexity" evidence="2">
    <location>
        <begin position="1305"/>
        <end position="1320"/>
    </location>
</feature>
<keyword evidence="6" id="KW-1185">Reference proteome</keyword>
<evidence type="ECO:0000256" key="4">
    <source>
        <dbReference type="SAM" id="SignalP"/>
    </source>
</evidence>
<feature type="compositionally biased region" description="Low complexity" evidence="2">
    <location>
        <begin position="1634"/>
        <end position="1669"/>
    </location>
</feature>
<dbReference type="PANTHER" id="PTHR21274:SF0">
    <property type="entry name" value="MECKELIN"/>
    <property type="match status" value="1"/>
</dbReference>
<evidence type="ECO:0000256" key="2">
    <source>
        <dbReference type="SAM" id="MobiDB-lite"/>
    </source>
</evidence>
<keyword evidence="3" id="KW-0472">Membrane</keyword>
<comment type="caution">
    <text evidence="5">The sequence shown here is derived from an EMBL/GenBank/DDBJ whole genome shotgun (WGS) entry which is preliminary data.</text>
</comment>
<dbReference type="EMBL" id="CAXAMN010006113">
    <property type="protein sequence ID" value="CAK9016534.1"/>
    <property type="molecule type" value="Genomic_DNA"/>
</dbReference>
<feature type="compositionally biased region" description="Polar residues" evidence="2">
    <location>
        <begin position="1736"/>
        <end position="1746"/>
    </location>
</feature>
<feature type="transmembrane region" description="Helical" evidence="3">
    <location>
        <begin position="688"/>
        <end position="706"/>
    </location>
</feature>
<feature type="transmembrane region" description="Helical" evidence="3">
    <location>
        <begin position="634"/>
        <end position="663"/>
    </location>
</feature>
<keyword evidence="1" id="KW-0175">Coiled coil</keyword>
<feature type="region of interest" description="Disordered" evidence="2">
    <location>
        <begin position="1403"/>
        <end position="1472"/>
    </location>
</feature>
<accession>A0ABP0JQC2</accession>
<feature type="compositionally biased region" description="Polar residues" evidence="2">
    <location>
        <begin position="1815"/>
        <end position="1824"/>
    </location>
</feature>
<feature type="compositionally biased region" description="Pro residues" evidence="2">
    <location>
        <begin position="728"/>
        <end position="748"/>
    </location>
</feature>
<dbReference type="Pfam" id="PF09773">
    <property type="entry name" value="Meckelin"/>
    <property type="match status" value="1"/>
</dbReference>
<dbReference type="Proteomes" id="UP001642484">
    <property type="component" value="Unassembled WGS sequence"/>
</dbReference>
<feature type="region of interest" description="Disordered" evidence="2">
    <location>
        <begin position="1275"/>
        <end position="1380"/>
    </location>
</feature>
<feature type="compositionally biased region" description="Pro residues" evidence="2">
    <location>
        <begin position="1529"/>
        <end position="1540"/>
    </location>
</feature>
<feature type="region of interest" description="Disordered" evidence="2">
    <location>
        <begin position="1500"/>
        <end position="1891"/>
    </location>
</feature>
<dbReference type="InterPro" id="IPR019170">
    <property type="entry name" value="Meckelin"/>
</dbReference>
<name>A0ABP0JQC2_9DINO</name>
<evidence type="ECO:0000313" key="6">
    <source>
        <dbReference type="Proteomes" id="UP001642484"/>
    </source>
</evidence>
<feature type="compositionally biased region" description="Pro residues" evidence="2">
    <location>
        <begin position="1292"/>
        <end position="1304"/>
    </location>
</feature>
<reference evidence="5 6" key="1">
    <citation type="submission" date="2024-02" db="EMBL/GenBank/DDBJ databases">
        <authorList>
            <person name="Chen Y."/>
            <person name="Shah S."/>
            <person name="Dougan E. K."/>
            <person name="Thang M."/>
            <person name="Chan C."/>
        </authorList>
    </citation>
    <scope>NUCLEOTIDE SEQUENCE [LARGE SCALE GENOMIC DNA]</scope>
</reference>
<feature type="chain" id="PRO_5045397712" evidence="4">
    <location>
        <begin position="28"/>
        <end position="1891"/>
    </location>
</feature>
<feature type="compositionally biased region" description="Polar residues" evidence="2">
    <location>
        <begin position="1793"/>
        <end position="1805"/>
    </location>
</feature>
<proteinExistence type="predicted"/>
<feature type="signal peptide" evidence="4">
    <location>
        <begin position="1"/>
        <end position="27"/>
    </location>
</feature>
<dbReference type="PANTHER" id="PTHR21274">
    <property type="entry name" value="MECKELIN"/>
    <property type="match status" value="1"/>
</dbReference>
<feature type="compositionally biased region" description="Polar residues" evidence="2">
    <location>
        <begin position="1840"/>
        <end position="1866"/>
    </location>
</feature>
<evidence type="ECO:0000313" key="5">
    <source>
        <dbReference type="EMBL" id="CAK9016534.1"/>
    </source>
</evidence>
<keyword evidence="3" id="KW-1133">Transmembrane helix</keyword>
<feature type="transmembrane region" description="Helical" evidence="3">
    <location>
        <begin position="588"/>
        <end position="613"/>
    </location>
</feature>